<protein>
    <submittedName>
        <fullName evidence="2">Phospholipase D alpha 1</fullName>
    </submittedName>
</protein>
<comment type="caution">
    <text evidence="2">The sequence shown here is derived from an EMBL/GenBank/DDBJ whole genome shotgun (WGS) entry which is preliminary data.</text>
</comment>
<sequence>MVTVASQPASTSVDAQGMFDEMQQSDTSVAIAHTAFNTEELDRWLESCDEQGESIGVNKIHVQPQFFDVGKDYNWARGIRSTEIQLADGKC</sequence>
<accession>A0A3L6E427</accession>
<name>A0A3L6E427_MAIZE</name>
<dbReference type="AlphaFoldDB" id="A0A3L6E427"/>
<proteinExistence type="predicted"/>
<gene>
    <name evidence="2" type="primary">PLD1_5</name>
    <name evidence="2" type="ORF">Zm00014a_010021</name>
</gene>
<organism evidence="2 3">
    <name type="scientific">Zea mays</name>
    <name type="common">Maize</name>
    <dbReference type="NCBI Taxonomy" id="4577"/>
    <lineage>
        <taxon>Eukaryota</taxon>
        <taxon>Viridiplantae</taxon>
        <taxon>Streptophyta</taxon>
        <taxon>Embryophyta</taxon>
        <taxon>Tracheophyta</taxon>
        <taxon>Spermatophyta</taxon>
        <taxon>Magnoliopsida</taxon>
        <taxon>Liliopsida</taxon>
        <taxon>Poales</taxon>
        <taxon>Poaceae</taxon>
        <taxon>PACMAD clade</taxon>
        <taxon>Panicoideae</taxon>
        <taxon>Andropogonodae</taxon>
        <taxon>Andropogoneae</taxon>
        <taxon>Tripsacinae</taxon>
        <taxon>Zea</taxon>
    </lineage>
</organism>
<feature type="compositionally biased region" description="Polar residues" evidence="1">
    <location>
        <begin position="1"/>
        <end position="14"/>
    </location>
</feature>
<evidence type="ECO:0000256" key="1">
    <source>
        <dbReference type="SAM" id="MobiDB-lite"/>
    </source>
</evidence>
<reference evidence="2 3" key="1">
    <citation type="journal article" date="2018" name="Nat. Genet.">
        <title>Extensive intraspecific gene order and gene structural variations between Mo17 and other maize genomes.</title>
        <authorList>
            <person name="Sun S."/>
            <person name="Zhou Y."/>
            <person name="Chen J."/>
            <person name="Shi J."/>
            <person name="Zhao H."/>
            <person name="Zhao H."/>
            <person name="Song W."/>
            <person name="Zhang M."/>
            <person name="Cui Y."/>
            <person name="Dong X."/>
            <person name="Liu H."/>
            <person name="Ma X."/>
            <person name="Jiao Y."/>
            <person name="Wang B."/>
            <person name="Wei X."/>
            <person name="Stein J.C."/>
            <person name="Glaubitz J.C."/>
            <person name="Lu F."/>
            <person name="Yu G."/>
            <person name="Liang C."/>
            <person name="Fengler K."/>
            <person name="Li B."/>
            <person name="Rafalski A."/>
            <person name="Schnable P.S."/>
            <person name="Ware D.H."/>
            <person name="Buckler E.S."/>
            <person name="Lai J."/>
        </authorList>
    </citation>
    <scope>NUCLEOTIDE SEQUENCE [LARGE SCALE GENOMIC DNA]</scope>
    <source>
        <strain evidence="3">cv. Missouri 17</strain>
        <tissue evidence="2">Seedling</tissue>
    </source>
</reference>
<feature type="region of interest" description="Disordered" evidence="1">
    <location>
        <begin position="1"/>
        <end position="20"/>
    </location>
</feature>
<dbReference type="EMBL" id="NCVQ01000008">
    <property type="protein sequence ID" value="PWZ14671.1"/>
    <property type="molecule type" value="Genomic_DNA"/>
</dbReference>
<dbReference type="Proteomes" id="UP000251960">
    <property type="component" value="Chromosome 7"/>
</dbReference>
<evidence type="ECO:0000313" key="3">
    <source>
        <dbReference type="Proteomes" id="UP000251960"/>
    </source>
</evidence>
<evidence type="ECO:0000313" key="2">
    <source>
        <dbReference type="EMBL" id="PWZ14671.1"/>
    </source>
</evidence>